<name>A0A4Y1ZLA3_ARAVE</name>
<sequence length="58" mass="6626">MRGHLHTPDAKTPAKLELVMGPLSLFLRYRIIDTNYDDYAVVWGCFESPKYSSILGHT</sequence>
<evidence type="ECO:0000313" key="3">
    <source>
        <dbReference type="Proteomes" id="UP000499080"/>
    </source>
</evidence>
<proteinExistence type="predicted"/>
<dbReference type="Proteomes" id="UP000499080">
    <property type="component" value="Unassembled WGS sequence"/>
</dbReference>
<feature type="non-terminal residue" evidence="1">
    <location>
        <position position="58"/>
    </location>
</feature>
<gene>
    <name evidence="1" type="ORF">AVEN_14261_1</name>
    <name evidence="2" type="ORF">AVEN_228006_1</name>
</gene>
<reference evidence="1 3" key="1">
    <citation type="journal article" date="2019" name="Sci. Rep.">
        <title>Orb-weaving spider Araneus ventricosus genome elucidates the spidroin gene catalogue.</title>
        <authorList>
            <person name="Kono N."/>
            <person name="Nakamura H."/>
            <person name="Ohtoshi R."/>
            <person name="Moran D.A.P."/>
            <person name="Shinohara A."/>
            <person name="Yoshida Y."/>
            <person name="Fujiwara M."/>
            <person name="Mori M."/>
            <person name="Tomita M."/>
            <person name="Arakawa K."/>
        </authorList>
    </citation>
    <scope>NUCLEOTIDE SEQUENCE [LARGE SCALE GENOMIC DNA]</scope>
</reference>
<dbReference type="EMBL" id="BGPR01150967">
    <property type="protein sequence ID" value="GBL56596.1"/>
    <property type="molecule type" value="Genomic_DNA"/>
</dbReference>
<protein>
    <submittedName>
        <fullName evidence="1">Uncharacterized protein</fullName>
    </submittedName>
</protein>
<comment type="caution">
    <text evidence="1">The sequence shown here is derived from an EMBL/GenBank/DDBJ whole genome shotgun (WGS) entry which is preliminary data.</text>
</comment>
<dbReference type="InterPro" id="IPR012674">
    <property type="entry name" value="Calycin"/>
</dbReference>
<dbReference type="Gene3D" id="2.40.128.20">
    <property type="match status" value="1"/>
</dbReference>
<dbReference type="AlphaFoldDB" id="A0A4Y1ZLA3"/>
<dbReference type="EMBL" id="BGPR01150928">
    <property type="protein sequence ID" value="GBL56373.1"/>
    <property type="molecule type" value="Genomic_DNA"/>
</dbReference>
<dbReference type="SUPFAM" id="SSF50814">
    <property type="entry name" value="Lipocalins"/>
    <property type="match status" value="1"/>
</dbReference>
<evidence type="ECO:0000313" key="1">
    <source>
        <dbReference type="EMBL" id="GBL56373.1"/>
    </source>
</evidence>
<keyword evidence="3" id="KW-1185">Reference proteome</keyword>
<organism evidence="1 3">
    <name type="scientific">Araneus ventricosus</name>
    <name type="common">Orbweaver spider</name>
    <name type="synonym">Epeira ventricosa</name>
    <dbReference type="NCBI Taxonomy" id="182803"/>
    <lineage>
        <taxon>Eukaryota</taxon>
        <taxon>Metazoa</taxon>
        <taxon>Ecdysozoa</taxon>
        <taxon>Arthropoda</taxon>
        <taxon>Chelicerata</taxon>
        <taxon>Arachnida</taxon>
        <taxon>Araneae</taxon>
        <taxon>Araneomorphae</taxon>
        <taxon>Entelegynae</taxon>
        <taxon>Araneoidea</taxon>
        <taxon>Araneidae</taxon>
        <taxon>Araneus</taxon>
    </lineage>
</organism>
<evidence type="ECO:0000313" key="2">
    <source>
        <dbReference type="EMBL" id="GBL56596.1"/>
    </source>
</evidence>
<dbReference type="OrthoDB" id="565904at2759"/>
<accession>A0A4Y1ZLA3</accession>